<proteinExistence type="predicted"/>
<dbReference type="Proteomes" id="UP001596154">
    <property type="component" value="Unassembled WGS sequence"/>
</dbReference>
<feature type="compositionally biased region" description="Basic and acidic residues" evidence="1">
    <location>
        <begin position="55"/>
        <end position="65"/>
    </location>
</feature>
<evidence type="ECO:0000313" key="2">
    <source>
        <dbReference type="EMBL" id="MFC5639663.1"/>
    </source>
</evidence>
<feature type="region of interest" description="Disordered" evidence="1">
    <location>
        <begin position="45"/>
        <end position="65"/>
    </location>
</feature>
<gene>
    <name evidence="2" type="ORF">ACFPZJ_39375</name>
</gene>
<accession>A0ABW0V2E7</accession>
<protein>
    <submittedName>
        <fullName evidence="2">Uncharacterized protein</fullName>
    </submittedName>
</protein>
<organism evidence="2 3">
    <name type="scientific">Streptomyces bullii</name>
    <dbReference type="NCBI Taxonomy" id="349910"/>
    <lineage>
        <taxon>Bacteria</taxon>
        <taxon>Bacillati</taxon>
        <taxon>Actinomycetota</taxon>
        <taxon>Actinomycetes</taxon>
        <taxon>Kitasatosporales</taxon>
        <taxon>Streptomycetaceae</taxon>
        <taxon>Streptomyces</taxon>
    </lineage>
</organism>
<evidence type="ECO:0000313" key="3">
    <source>
        <dbReference type="Proteomes" id="UP001596154"/>
    </source>
</evidence>
<dbReference type="RefSeq" id="WP_381031845.1">
    <property type="nucleotide sequence ID" value="NZ_JBHSNY010000030.1"/>
</dbReference>
<keyword evidence="3" id="KW-1185">Reference proteome</keyword>
<evidence type="ECO:0000256" key="1">
    <source>
        <dbReference type="SAM" id="MobiDB-lite"/>
    </source>
</evidence>
<sequence length="65" mass="6627">MDGDAEVGELGGGVQVELGKVLCGQGGAVGTFLCGQVLKRWDEARGAPQDAACPRQERGRELGAG</sequence>
<reference evidence="3" key="1">
    <citation type="journal article" date="2019" name="Int. J. Syst. Evol. Microbiol.">
        <title>The Global Catalogue of Microorganisms (GCM) 10K type strain sequencing project: providing services to taxonomists for standard genome sequencing and annotation.</title>
        <authorList>
            <consortium name="The Broad Institute Genomics Platform"/>
            <consortium name="The Broad Institute Genome Sequencing Center for Infectious Disease"/>
            <person name="Wu L."/>
            <person name="Ma J."/>
        </authorList>
    </citation>
    <scope>NUCLEOTIDE SEQUENCE [LARGE SCALE GENOMIC DNA]</scope>
    <source>
        <strain evidence="3">CGMCC 4.7248</strain>
    </source>
</reference>
<name>A0ABW0V2E7_9ACTN</name>
<comment type="caution">
    <text evidence="2">The sequence shown here is derived from an EMBL/GenBank/DDBJ whole genome shotgun (WGS) entry which is preliminary data.</text>
</comment>
<dbReference type="EMBL" id="JBHSNY010000030">
    <property type="protein sequence ID" value="MFC5639663.1"/>
    <property type="molecule type" value="Genomic_DNA"/>
</dbReference>